<evidence type="ECO:0000256" key="9">
    <source>
        <dbReference type="ARBA" id="ARBA00022843"/>
    </source>
</evidence>
<dbReference type="InterPro" id="IPR012227">
    <property type="entry name" value="TNF_rcpt-assoc_TRAF_met"/>
</dbReference>
<evidence type="ECO:0000256" key="7">
    <source>
        <dbReference type="ARBA" id="ARBA00022771"/>
    </source>
</evidence>
<accession>A0AAD9JT85</accession>
<dbReference type="SUPFAM" id="SSF49599">
    <property type="entry name" value="TRAF domain-like"/>
    <property type="match status" value="1"/>
</dbReference>
<feature type="domain" description="TRAF-type" evidence="15">
    <location>
        <begin position="200"/>
        <end position="237"/>
    </location>
</feature>
<dbReference type="PANTHER" id="PTHR10131">
    <property type="entry name" value="TNF RECEPTOR ASSOCIATED FACTOR"/>
    <property type="match status" value="1"/>
</dbReference>
<dbReference type="GO" id="GO:0005164">
    <property type="term" value="F:tumor necrosis factor receptor binding"/>
    <property type="evidence" value="ECO:0007669"/>
    <property type="project" value="TreeGrafter"/>
</dbReference>
<comment type="caution">
    <text evidence="16">The sequence shown here is derived from an EMBL/GenBank/DDBJ whole genome shotgun (WGS) entry which is preliminary data.</text>
</comment>
<dbReference type="GO" id="GO:0043122">
    <property type="term" value="P:regulation of canonical NF-kappaB signal transduction"/>
    <property type="evidence" value="ECO:0007669"/>
    <property type="project" value="TreeGrafter"/>
</dbReference>
<evidence type="ECO:0000256" key="3">
    <source>
        <dbReference type="ARBA" id="ARBA00022499"/>
    </source>
</evidence>
<evidence type="ECO:0000313" key="16">
    <source>
        <dbReference type="EMBL" id="KAK2158511.1"/>
    </source>
</evidence>
<evidence type="ECO:0000256" key="10">
    <source>
        <dbReference type="ARBA" id="ARBA00023054"/>
    </source>
</evidence>
<feature type="domain" description="TRAF-type" evidence="15">
    <location>
        <begin position="145"/>
        <end position="186"/>
    </location>
</feature>
<evidence type="ECO:0000259" key="15">
    <source>
        <dbReference type="PROSITE" id="PS50145"/>
    </source>
</evidence>
<keyword evidence="4" id="KW-0053">Apoptosis</keyword>
<name>A0AAD9JT85_9ANNE</name>
<evidence type="ECO:0000313" key="17">
    <source>
        <dbReference type="Proteomes" id="UP001208570"/>
    </source>
</evidence>
<keyword evidence="7 11" id="KW-0863">Zinc-finger</keyword>
<dbReference type="GO" id="GO:0005737">
    <property type="term" value="C:cytoplasm"/>
    <property type="evidence" value="ECO:0007669"/>
    <property type="project" value="UniProtKB-SubCell"/>
</dbReference>
<evidence type="ECO:0000259" key="14">
    <source>
        <dbReference type="PROSITE" id="PS50144"/>
    </source>
</evidence>
<dbReference type="GO" id="GO:0042981">
    <property type="term" value="P:regulation of apoptotic process"/>
    <property type="evidence" value="ECO:0007669"/>
    <property type="project" value="InterPro"/>
</dbReference>
<dbReference type="AlphaFoldDB" id="A0AAD9JT85"/>
<dbReference type="EMBL" id="JAODUP010000168">
    <property type="protein sequence ID" value="KAK2158511.1"/>
    <property type="molecule type" value="Genomic_DNA"/>
</dbReference>
<comment type="subcellular location">
    <subcellularLocation>
        <location evidence="1">Cytoplasm</location>
    </subcellularLocation>
</comment>
<dbReference type="GO" id="GO:0006915">
    <property type="term" value="P:apoptotic process"/>
    <property type="evidence" value="ECO:0007669"/>
    <property type="project" value="UniProtKB-KW"/>
</dbReference>
<dbReference type="SUPFAM" id="SSF57850">
    <property type="entry name" value="RING/U-box"/>
    <property type="match status" value="1"/>
</dbReference>
<dbReference type="Pfam" id="PF21355">
    <property type="entry name" value="TRAF-mep_MATH"/>
    <property type="match status" value="1"/>
</dbReference>
<evidence type="ECO:0000256" key="5">
    <source>
        <dbReference type="ARBA" id="ARBA00022723"/>
    </source>
</evidence>
<dbReference type="PANTHER" id="PTHR10131:SF138">
    <property type="entry name" value="RE66324P"/>
    <property type="match status" value="1"/>
</dbReference>
<keyword evidence="2" id="KW-0963">Cytoplasm</keyword>
<evidence type="ECO:0000256" key="12">
    <source>
        <dbReference type="SAM" id="Coils"/>
    </source>
</evidence>
<reference evidence="16" key="1">
    <citation type="journal article" date="2023" name="Mol. Biol. Evol.">
        <title>Third-Generation Sequencing Reveals the Adaptive Role of the Epigenome in Three Deep-Sea Polychaetes.</title>
        <authorList>
            <person name="Perez M."/>
            <person name="Aroh O."/>
            <person name="Sun Y."/>
            <person name="Lan Y."/>
            <person name="Juniper S.K."/>
            <person name="Young C.R."/>
            <person name="Angers B."/>
            <person name="Qian P.Y."/>
        </authorList>
    </citation>
    <scope>NUCLEOTIDE SEQUENCE</scope>
    <source>
        <strain evidence="16">P08H-3</strain>
    </source>
</reference>
<dbReference type="Gene3D" id="2.60.210.10">
    <property type="entry name" value="Apoptosis, Tumor Necrosis Factor Receptor Associated Protein 2, Chain A"/>
    <property type="match status" value="1"/>
</dbReference>
<feature type="domain" description="MATH" evidence="14">
    <location>
        <begin position="429"/>
        <end position="575"/>
    </location>
</feature>
<keyword evidence="8 11" id="KW-0862">Zinc</keyword>
<dbReference type="Gene3D" id="3.30.40.10">
    <property type="entry name" value="Zinc/RING finger domain, C3HC4 (zinc finger)"/>
    <property type="match status" value="3"/>
</dbReference>
<dbReference type="InterPro" id="IPR001841">
    <property type="entry name" value="Znf_RING"/>
</dbReference>
<evidence type="ECO:0000256" key="2">
    <source>
        <dbReference type="ARBA" id="ARBA00022490"/>
    </source>
</evidence>
<evidence type="ECO:0000256" key="8">
    <source>
        <dbReference type="ARBA" id="ARBA00022833"/>
    </source>
</evidence>
<keyword evidence="6" id="KW-0677">Repeat</keyword>
<evidence type="ECO:0000256" key="6">
    <source>
        <dbReference type="ARBA" id="ARBA00022737"/>
    </source>
</evidence>
<evidence type="ECO:0008006" key="18">
    <source>
        <dbReference type="Google" id="ProtNLM"/>
    </source>
</evidence>
<dbReference type="PROSITE" id="PS50089">
    <property type="entry name" value="ZF_RING_2"/>
    <property type="match status" value="1"/>
</dbReference>
<dbReference type="InterPro" id="IPR008974">
    <property type="entry name" value="TRAF-like"/>
</dbReference>
<feature type="zinc finger region" description="TRAF-type" evidence="11">
    <location>
        <begin position="145"/>
        <end position="186"/>
    </location>
</feature>
<feature type="coiled-coil region" evidence="12">
    <location>
        <begin position="378"/>
        <end position="419"/>
    </location>
</feature>
<dbReference type="InterPro" id="IPR013083">
    <property type="entry name" value="Znf_RING/FYVE/PHD"/>
</dbReference>
<evidence type="ECO:0000259" key="13">
    <source>
        <dbReference type="PROSITE" id="PS50089"/>
    </source>
</evidence>
<keyword evidence="3" id="KW-1017">Isopeptide bond</keyword>
<feature type="domain" description="RING-type" evidence="13">
    <location>
        <begin position="70"/>
        <end position="112"/>
    </location>
</feature>
<dbReference type="Proteomes" id="UP001208570">
    <property type="component" value="Unassembled WGS sequence"/>
</dbReference>
<keyword evidence="5 11" id="KW-0479">Metal-binding</keyword>
<keyword evidence="9" id="KW-0832">Ubl conjugation</keyword>
<dbReference type="PIRSF" id="PIRSF015614">
    <property type="entry name" value="TRAF"/>
    <property type="match status" value="1"/>
</dbReference>
<dbReference type="SMART" id="SM00061">
    <property type="entry name" value="MATH"/>
    <property type="match status" value="1"/>
</dbReference>
<organism evidence="16 17">
    <name type="scientific">Paralvinella palmiformis</name>
    <dbReference type="NCBI Taxonomy" id="53620"/>
    <lineage>
        <taxon>Eukaryota</taxon>
        <taxon>Metazoa</taxon>
        <taxon>Spiralia</taxon>
        <taxon>Lophotrochozoa</taxon>
        <taxon>Annelida</taxon>
        <taxon>Polychaeta</taxon>
        <taxon>Sedentaria</taxon>
        <taxon>Canalipalpata</taxon>
        <taxon>Terebellida</taxon>
        <taxon>Terebelliformia</taxon>
        <taxon>Alvinellidae</taxon>
        <taxon>Paralvinella</taxon>
    </lineage>
</organism>
<keyword evidence="17" id="KW-1185">Reference proteome</keyword>
<sequence length="583" mass="66394">MMTCFMCSNRTQLKIRISSMASLVTAEPEYLKQRHSFWRLKNKQATFTERPHGYKPEIILDSNGNEKYICSDCQWILKQPLQSFCGHRYCTDCFNYILSSQASTQPVKCKLCIQEGTESEFSVLKPEQTFPDNGVRRELEALKNHEPHCTYKQGQCTQCGSYFNPEELAEHLVNSCPMMTDRCPYCNTSMLKGLLMFHNCGEAPVQCAGCERKLPKKKLMEHSEHCASPSIPCPFGCNQVVQVANLTTHLTDNLHVHISELDRRIIELDDKMKGQTLENMPSSSLTGDITAMAASVTAITSDHKQQINEVKRRVEEMEAKISSVLNRIMQSDQSPSQVKPKTSEDAQHQFEILDRKILIFERVSAVFKREIDKCGKQIDNLLKDNQDNRSNLDRVQKELRTLEQQGKSQKAQIESLTKTVQILESASFDGQLIWKITDFYQLRQQAISSQTTSFYSPSFFTSKTGYKACARIYLNGDGMGKGTHVSLFFVLMRGEYDSLLPWPFQQKVTMVWIDQLKKNNIIDTFRPDPTSSSFKKPVSDMNIASGCPLFMKLHMIDDANLGYVRNDTAFIKISIDTSNLTGV</sequence>
<feature type="coiled-coil region" evidence="12">
    <location>
        <begin position="300"/>
        <end position="327"/>
    </location>
</feature>
<dbReference type="FunFam" id="2.60.210.10:FF:000001">
    <property type="entry name" value="TNF receptor-associated factor"/>
    <property type="match status" value="1"/>
</dbReference>
<evidence type="ECO:0000256" key="1">
    <source>
        <dbReference type="ARBA" id="ARBA00004496"/>
    </source>
</evidence>
<dbReference type="GO" id="GO:0008270">
    <property type="term" value="F:zinc ion binding"/>
    <property type="evidence" value="ECO:0007669"/>
    <property type="project" value="UniProtKB-KW"/>
</dbReference>
<keyword evidence="10 12" id="KW-0175">Coiled coil</keyword>
<dbReference type="InterPro" id="IPR002083">
    <property type="entry name" value="MATH/TRAF_dom"/>
</dbReference>
<dbReference type="PROSITE" id="PS50144">
    <property type="entry name" value="MATH"/>
    <property type="match status" value="1"/>
</dbReference>
<proteinExistence type="predicted"/>
<gene>
    <name evidence="16" type="ORF">LSH36_168g03065</name>
</gene>
<evidence type="ECO:0000256" key="4">
    <source>
        <dbReference type="ARBA" id="ARBA00022703"/>
    </source>
</evidence>
<dbReference type="PROSITE" id="PS50145">
    <property type="entry name" value="ZF_TRAF"/>
    <property type="match status" value="2"/>
</dbReference>
<dbReference type="InterPro" id="IPR049342">
    <property type="entry name" value="TRAF1-6_MATH_dom"/>
</dbReference>
<dbReference type="InterPro" id="IPR001293">
    <property type="entry name" value="Znf_TRAF"/>
</dbReference>
<feature type="zinc finger region" description="TRAF-type" evidence="11">
    <location>
        <begin position="200"/>
        <end position="237"/>
    </location>
</feature>
<dbReference type="Pfam" id="PF02176">
    <property type="entry name" value="zf-TRAF"/>
    <property type="match status" value="1"/>
</dbReference>
<dbReference type="GO" id="GO:0009898">
    <property type="term" value="C:cytoplasmic side of plasma membrane"/>
    <property type="evidence" value="ECO:0007669"/>
    <property type="project" value="TreeGrafter"/>
</dbReference>
<dbReference type="GO" id="GO:0007165">
    <property type="term" value="P:signal transduction"/>
    <property type="evidence" value="ECO:0007669"/>
    <property type="project" value="InterPro"/>
</dbReference>
<evidence type="ECO:0000256" key="11">
    <source>
        <dbReference type="PROSITE-ProRule" id="PRU00207"/>
    </source>
</evidence>
<protein>
    <recommendedName>
        <fullName evidence="18">TNF receptor-associated factor</fullName>
    </recommendedName>
</protein>